<dbReference type="GO" id="GO:0016020">
    <property type="term" value="C:membrane"/>
    <property type="evidence" value="ECO:0007669"/>
    <property type="project" value="UniProtKB-SubCell"/>
</dbReference>
<protein>
    <submittedName>
        <fullName evidence="8">Uncharacterized protein C630.12 isoform X1</fullName>
    </submittedName>
</protein>
<evidence type="ECO:0000256" key="1">
    <source>
        <dbReference type="ARBA" id="ARBA00004141"/>
    </source>
</evidence>
<accession>A0A9R0IDR9</accession>
<evidence type="ECO:0000313" key="8">
    <source>
        <dbReference type="RefSeq" id="XP_021847446.1"/>
    </source>
</evidence>
<keyword evidence="3 5" id="KW-1133">Transmembrane helix</keyword>
<evidence type="ECO:0000256" key="5">
    <source>
        <dbReference type="SAM" id="Phobius"/>
    </source>
</evidence>
<dbReference type="Proteomes" id="UP000813463">
    <property type="component" value="Chromosome 1"/>
</dbReference>
<comment type="subcellular location">
    <subcellularLocation>
        <location evidence="1">Membrane</location>
        <topology evidence="1">Multi-pass membrane protein</topology>
    </subcellularLocation>
</comment>
<dbReference type="InterPro" id="IPR029052">
    <property type="entry name" value="Metallo-depent_PP-like"/>
</dbReference>
<dbReference type="Pfam" id="PF00149">
    <property type="entry name" value="Metallophos"/>
    <property type="match status" value="1"/>
</dbReference>
<keyword evidence="7" id="KW-1185">Reference proteome</keyword>
<dbReference type="GO" id="GO:0005783">
    <property type="term" value="C:endoplasmic reticulum"/>
    <property type="evidence" value="ECO:0000318"/>
    <property type="project" value="GO_Central"/>
</dbReference>
<dbReference type="PANTHER" id="PTHR13315">
    <property type="entry name" value="METALLO PHOSPHOESTERASE RELATED"/>
    <property type="match status" value="1"/>
</dbReference>
<keyword evidence="2 5" id="KW-0812">Transmembrane</keyword>
<dbReference type="GeneID" id="110787180"/>
<feature type="domain" description="Calcineurin-like phosphoesterase" evidence="6">
    <location>
        <begin position="61"/>
        <end position="299"/>
    </location>
</feature>
<dbReference type="GO" id="GO:0016787">
    <property type="term" value="F:hydrolase activity"/>
    <property type="evidence" value="ECO:0007669"/>
    <property type="project" value="InterPro"/>
</dbReference>
<proteinExistence type="predicted"/>
<reference evidence="8" key="2">
    <citation type="submission" date="2025-08" db="UniProtKB">
        <authorList>
            <consortium name="RefSeq"/>
        </authorList>
    </citation>
    <scope>IDENTIFICATION</scope>
    <source>
        <tissue evidence="8">Leaf</tissue>
    </source>
</reference>
<feature type="transmembrane region" description="Helical" evidence="5">
    <location>
        <begin position="505"/>
        <end position="525"/>
    </location>
</feature>
<evidence type="ECO:0000313" key="7">
    <source>
        <dbReference type="Proteomes" id="UP000813463"/>
    </source>
</evidence>
<organism evidence="7 8">
    <name type="scientific">Spinacia oleracea</name>
    <name type="common">Spinach</name>
    <dbReference type="NCBI Taxonomy" id="3562"/>
    <lineage>
        <taxon>Eukaryota</taxon>
        <taxon>Viridiplantae</taxon>
        <taxon>Streptophyta</taxon>
        <taxon>Embryophyta</taxon>
        <taxon>Tracheophyta</taxon>
        <taxon>Spermatophyta</taxon>
        <taxon>Magnoliopsida</taxon>
        <taxon>eudicotyledons</taxon>
        <taxon>Gunneridae</taxon>
        <taxon>Pentapetalae</taxon>
        <taxon>Caryophyllales</taxon>
        <taxon>Chenopodiaceae</taxon>
        <taxon>Chenopodioideae</taxon>
        <taxon>Anserineae</taxon>
        <taxon>Spinacia</taxon>
    </lineage>
</organism>
<feature type="transmembrane region" description="Helical" evidence="5">
    <location>
        <begin position="362"/>
        <end position="385"/>
    </location>
</feature>
<gene>
    <name evidence="8" type="primary">LOC110787180</name>
</gene>
<dbReference type="Gene3D" id="3.60.21.10">
    <property type="match status" value="1"/>
</dbReference>
<dbReference type="AlphaFoldDB" id="A0A9R0IDR9"/>
<dbReference type="GO" id="GO:0006506">
    <property type="term" value="P:GPI anchor biosynthetic process"/>
    <property type="evidence" value="ECO:0000318"/>
    <property type="project" value="GO_Central"/>
</dbReference>
<name>A0A9R0IDR9_SPIOL</name>
<evidence type="ECO:0000256" key="2">
    <source>
        <dbReference type="ARBA" id="ARBA00022692"/>
    </source>
</evidence>
<reference evidence="7" key="1">
    <citation type="journal article" date="2021" name="Nat. Commun.">
        <title>Genomic analyses provide insights into spinach domestication and the genetic basis of agronomic traits.</title>
        <authorList>
            <person name="Cai X."/>
            <person name="Sun X."/>
            <person name="Xu C."/>
            <person name="Sun H."/>
            <person name="Wang X."/>
            <person name="Ge C."/>
            <person name="Zhang Z."/>
            <person name="Wang Q."/>
            <person name="Fei Z."/>
            <person name="Jiao C."/>
            <person name="Wang Q."/>
        </authorList>
    </citation>
    <scope>NUCLEOTIDE SEQUENCE [LARGE SCALE GENOMIC DNA]</scope>
    <source>
        <strain evidence="7">cv. Varoflay</strain>
    </source>
</reference>
<dbReference type="PANTHER" id="PTHR13315:SF4">
    <property type="entry name" value="METALLOPHOSPHOESTERASE, ISOFORM E"/>
    <property type="match status" value="1"/>
</dbReference>
<dbReference type="CDD" id="cd07384">
    <property type="entry name" value="MPP_Cdc1_like"/>
    <property type="match status" value="1"/>
</dbReference>
<dbReference type="RefSeq" id="XP_021847446.1">
    <property type="nucleotide sequence ID" value="XM_021991754.2"/>
</dbReference>
<dbReference type="KEGG" id="soe:110787180"/>
<evidence type="ECO:0000259" key="6">
    <source>
        <dbReference type="Pfam" id="PF00149"/>
    </source>
</evidence>
<keyword evidence="4 5" id="KW-0472">Membrane</keyword>
<evidence type="ECO:0000256" key="4">
    <source>
        <dbReference type="ARBA" id="ARBA00023136"/>
    </source>
</evidence>
<sequence length="531" mass="60819">MAMMREKSWKLTFFFCLIWALTILYGEMFAYWLPFLWSYSWPHLHSSSSLGGDMSGDFVKVAVLTDPQLMDRTSHDFGPKSVALEIATFYSDLYMRRAFLSTILPFKPDAILFLGDYFDGGPQLSNKEWQESLSRFKHIFDLGERGKTKDIPVYYIPGNHDVGYAGHIFHKPEVMERYEGTFGKRNYNFTIGKVDFVAIDAQTIDGNLEDHTTSSTWSFLDGVSTGVGTNPRVLLTHIPLYRPDWTPCPYRSSEVINQRITRSAYDQRILYQNYVTEESAKHILDSIQPVLVLSGHDHDQCTVNHKTKYGSVKEHTLGTLSWQQGNLYPSFMLLSVSNFTHTNGSSSEPVVLTQLCFLPKQLFIYIWYIILFVVTIVALSILPTYDIQFHFGHLMTKINKFVKDDLFSSGRKEKNEDENCEYDMMWDAEGGLHLIKKHSKAPLVVSKEMSSAERGNAVIRAARKQMVQEQESATKVDINGESDVKNLPRSSKPFTRVMVQRCNRVVGMVLVIAVVNVPLYMMLLFKDWGEQ</sequence>
<evidence type="ECO:0000256" key="3">
    <source>
        <dbReference type="ARBA" id="ARBA00022989"/>
    </source>
</evidence>
<dbReference type="OrthoDB" id="5977743at2759"/>
<dbReference type="InterPro" id="IPR033308">
    <property type="entry name" value="PGAP5/Cdc1/Ted1"/>
</dbReference>
<dbReference type="InterPro" id="IPR004843">
    <property type="entry name" value="Calcineurin-like_PHP"/>
</dbReference>
<dbReference type="SUPFAM" id="SSF56300">
    <property type="entry name" value="Metallo-dependent phosphatases"/>
    <property type="match status" value="1"/>
</dbReference>
<dbReference type="FunFam" id="3.60.21.10:FF:000050">
    <property type="entry name" value="Calcineurin-like metallo-phosphoesterase superfamily protein"/>
    <property type="match status" value="1"/>
</dbReference>